<gene>
    <name evidence="2" type="ORF">HQ865_20445</name>
</gene>
<dbReference type="Proteomes" id="UP000505355">
    <property type="component" value="Chromosome"/>
</dbReference>
<accession>A0A7D4QHJ7</accession>
<sequence>MKTSSKITLALLAVTVMLSVSCKKNETTTTGSKTFTAAQAKQVAMGLYSSLGSGVGASGNGLKTNSGTLKTMDDQHPCGSVMTTPTNQTSTSNGVTTTYIGTRVFTYLCNGYYNNNWNVDAYNIKDTTTKTETGAGFKNYYTVGLTYDVKATDANYTQLSVLGLTNTVVYSSKVDGNNNTTEWHKYSTAYNWNEGVTAIRYPDNSQVPSYTSGKVKFVMTIVDVVGDNNPGQTPTNVFTGFITFIPDNKGTLSIYTGNGSETKDFSVNFLTGEVKAL</sequence>
<organism evidence="2 3">
    <name type="scientific">Mucilaginibacter mali</name>
    <dbReference type="NCBI Taxonomy" id="2740462"/>
    <lineage>
        <taxon>Bacteria</taxon>
        <taxon>Pseudomonadati</taxon>
        <taxon>Bacteroidota</taxon>
        <taxon>Sphingobacteriia</taxon>
        <taxon>Sphingobacteriales</taxon>
        <taxon>Sphingobacteriaceae</taxon>
        <taxon>Mucilaginibacter</taxon>
    </lineage>
</organism>
<dbReference type="RefSeq" id="WP_173416684.1">
    <property type="nucleotide sequence ID" value="NZ_CP054139.1"/>
</dbReference>
<feature type="signal peptide" evidence="1">
    <location>
        <begin position="1"/>
        <end position="22"/>
    </location>
</feature>
<keyword evidence="3" id="KW-1185">Reference proteome</keyword>
<evidence type="ECO:0000313" key="2">
    <source>
        <dbReference type="EMBL" id="QKJ32032.1"/>
    </source>
</evidence>
<evidence type="ECO:0008006" key="4">
    <source>
        <dbReference type="Google" id="ProtNLM"/>
    </source>
</evidence>
<evidence type="ECO:0000313" key="3">
    <source>
        <dbReference type="Proteomes" id="UP000505355"/>
    </source>
</evidence>
<name>A0A7D4QHJ7_9SPHI</name>
<protein>
    <recommendedName>
        <fullName evidence="4">Lipoprotein</fullName>
    </recommendedName>
</protein>
<dbReference type="EMBL" id="CP054139">
    <property type="protein sequence ID" value="QKJ32032.1"/>
    <property type="molecule type" value="Genomic_DNA"/>
</dbReference>
<keyword evidence="1" id="KW-0732">Signal</keyword>
<proteinExistence type="predicted"/>
<dbReference type="AlphaFoldDB" id="A0A7D4QHJ7"/>
<evidence type="ECO:0000256" key="1">
    <source>
        <dbReference type="SAM" id="SignalP"/>
    </source>
</evidence>
<feature type="chain" id="PRO_5028914018" description="Lipoprotein" evidence="1">
    <location>
        <begin position="23"/>
        <end position="277"/>
    </location>
</feature>
<dbReference type="PROSITE" id="PS51257">
    <property type="entry name" value="PROKAR_LIPOPROTEIN"/>
    <property type="match status" value="1"/>
</dbReference>
<dbReference type="KEGG" id="mmab:HQ865_20445"/>
<reference evidence="2 3" key="1">
    <citation type="submission" date="2020-05" db="EMBL/GenBank/DDBJ databases">
        <title>Mucilaginibacter mali sp. nov.</title>
        <authorList>
            <person name="Kim H.S."/>
            <person name="Lee K.C."/>
            <person name="Suh M.K."/>
            <person name="Kim J.-S."/>
            <person name="Han K.-I."/>
            <person name="Eom M.K."/>
            <person name="Shin Y.K."/>
            <person name="Lee J.-S."/>
        </authorList>
    </citation>
    <scope>NUCLEOTIDE SEQUENCE [LARGE SCALE GENOMIC DNA]</scope>
    <source>
        <strain evidence="2 3">G2-14</strain>
    </source>
</reference>